<accession>A0AAU7CCG4</accession>
<dbReference type="GO" id="GO:0004565">
    <property type="term" value="F:beta-galactosidase activity"/>
    <property type="evidence" value="ECO:0007669"/>
    <property type="project" value="UniProtKB-EC"/>
</dbReference>
<dbReference type="Gene3D" id="3.20.20.80">
    <property type="entry name" value="Glycosidases"/>
    <property type="match status" value="1"/>
</dbReference>
<evidence type="ECO:0000256" key="1">
    <source>
        <dbReference type="ARBA" id="ARBA00022801"/>
    </source>
</evidence>
<dbReference type="GO" id="GO:0005975">
    <property type="term" value="P:carbohydrate metabolic process"/>
    <property type="evidence" value="ECO:0007669"/>
    <property type="project" value="InterPro"/>
</dbReference>
<sequence length="735" mass="82398">MKHLSVSARFSPWSRLPRSGTDRCGRTMVALGLIRLMAIAALAEEPTDLTLGPHSIVMNQARISADPKRGLDETVPLEVTFLPADWPNLTVKAAKPWDWSRVGRLLLSLKNPGPEPIEFGIRVDDDPRADGTVHCRTAESSIGPRQSATYAIELGREAMSFGMRGLPGRAGARSLTPTGIGPFNLGHIVGFQLYLHRPKTPQTLILSHVRLAPEPSLDGIVDRLGQYAKAEWPGKLHREADFEQRRTRELTDLKEHPALPDRDRFGGWRDGPQLRATGYFRAEKVKQTWWLVDPDGSLFFSSGVDEVRIDFPTFVTGRRTMFAWLPDREDPLARFLGVSQDVHSGPVQEGQTFDFYQANLARKYGPHFIAEWKATTLRRLPSWGFNTFGNWSDRFTRNGRIPYVASATIRGDHARISSGSDDWGKMHDPFDPRFAASVESSLREAISEVKGDAWCLGYFVDNELSWGDSRAVGDAHRYGLALGTLEQSGKSPAKQAFLAQLKQTYGPVEVERLNAAWGTTFANWTDLEASWKPNAPFNPMLKSDLSRFLRHYARVYFQTVRDQIKRKDPNHLYLGCRFARYTPEAVEAAAELCDVVSFNIYAPRIDPKEWGFLNDLERPTLIGEFHIGALDRGLFHGGLVTAPDQKWRGAMFQDYVGSVLDHPSIVGCHWFEYVDEPLIGRTFDGENYAIGIVSVTDTPYPELVAAARSIHRSAYPRRFNAKGKPGAPPTAPETR</sequence>
<gene>
    <name evidence="4" type="ORF">V5E97_31430</name>
</gene>
<proteinExistence type="predicted"/>
<reference evidence="4" key="1">
    <citation type="submission" date="2024-05" db="EMBL/GenBank/DDBJ databases">
        <title>Planctomycetes of the genus Singulisphaera possess chitinolytic capabilities.</title>
        <authorList>
            <person name="Ivanova A."/>
        </authorList>
    </citation>
    <scope>NUCLEOTIDE SEQUENCE</scope>
    <source>
        <strain evidence="4">Ch08T</strain>
    </source>
</reference>
<dbReference type="EMBL" id="CP155447">
    <property type="protein sequence ID" value="XBH02795.1"/>
    <property type="molecule type" value="Genomic_DNA"/>
</dbReference>
<evidence type="ECO:0000256" key="2">
    <source>
        <dbReference type="ARBA" id="ARBA00023295"/>
    </source>
</evidence>
<name>A0AAU7CCG4_9BACT</name>
<organism evidence="4">
    <name type="scientific">Singulisphaera sp. Ch08</name>
    <dbReference type="NCBI Taxonomy" id="3120278"/>
    <lineage>
        <taxon>Bacteria</taxon>
        <taxon>Pseudomonadati</taxon>
        <taxon>Planctomycetota</taxon>
        <taxon>Planctomycetia</taxon>
        <taxon>Isosphaerales</taxon>
        <taxon>Isosphaeraceae</taxon>
        <taxon>Singulisphaera</taxon>
    </lineage>
</organism>
<dbReference type="RefSeq" id="WP_406695536.1">
    <property type="nucleotide sequence ID" value="NZ_CP155447.1"/>
</dbReference>
<evidence type="ECO:0000259" key="3">
    <source>
        <dbReference type="Pfam" id="PF02449"/>
    </source>
</evidence>
<dbReference type="InterPro" id="IPR017853">
    <property type="entry name" value="GH"/>
</dbReference>
<keyword evidence="1 4" id="KW-0378">Hydrolase</keyword>
<protein>
    <submittedName>
        <fullName evidence="4">Beta-galactosidase</fullName>
        <ecNumber evidence="4">3.2.1.23</ecNumber>
    </submittedName>
</protein>
<dbReference type="EC" id="3.2.1.23" evidence="4"/>
<dbReference type="SUPFAM" id="SSF51445">
    <property type="entry name" value="(Trans)glycosidases"/>
    <property type="match status" value="1"/>
</dbReference>
<dbReference type="Gene3D" id="2.60.120.430">
    <property type="entry name" value="Galactose-binding lectin"/>
    <property type="match status" value="1"/>
</dbReference>
<feature type="domain" description="Glycoside hydrolase family 42 N-terminal" evidence="3">
    <location>
        <begin position="493"/>
        <end position="603"/>
    </location>
</feature>
<dbReference type="InterPro" id="IPR013529">
    <property type="entry name" value="Glyco_hydro_42_N"/>
</dbReference>
<dbReference type="AlphaFoldDB" id="A0AAU7CCG4"/>
<dbReference type="GO" id="GO:0009341">
    <property type="term" value="C:beta-galactosidase complex"/>
    <property type="evidence" value="ECO:0007669"/>
    <property type="project" value="InterPro"/>
</dbReference>
<evidence type="ECO:0000313" key="4">
    <source>
        <dbReference type="EMBL" id="XBH02795.1"/>
    </source>
</evidence>
<keyword evidence="2 4" id="KW-0326">Glycosidase</keyword>
<dbReference type="Pfam" id="PF02449">
    <property type="entry name" value="Glyco_hydro_42"/>
    <property type="match status" value="1"/>
</dbReference>